<dbReference type="SUPFAM" id="SSF103473">
    <property type="entry name" value="MFS general substrate transporter"/>
    <property type="match status" value="1"/>
</dbReference>
<organism evidence="9 10">
    <name type="scientific">Dothistroma septosporum (strain NZE10 / CBS 128990)</name>
    <name type="common">Red band needle blight fungus</name>
    <name type="synonym">Mycosphaerella pini</name>
    <dbReference type="NCBI Taxonomy" id="675120"/>
    <lineage>
        <taxon>Eukaryota</taxon>
        <taxon>Fungi</taxon>
        <taxon>Dikarya</taxon>
        <taxon>Ascomycota</taxon>
        <taxon>Pezizomycotina</taxon>
        <taxon>Dothideomycetes</taxon>
        <taxon>Dothideomycetidae</taxon>
        <taxon>Mycosphaerellales</taxon>
        <taxon>Mycosphaerellaceae</taxon>
        <taxon>Dothistroma</taxon>
    </lineage>
</organism>
<keyword evidence="10" id="KW-1185">Reference proteome</keyword>
<evidence type="ECO:0000256" key="6">
    <source>
        <dbReference type="ARBA" id="ARBA00022989"/>
    </source>
</evidence>
<feature type="transmembrane region" description="Helical" evidence="8">
    <location>
        <begin position="32"/>
        <end position="53"/>
    </location>
</feature>
<dbReference type="GO" id="GO:0000324">
    <property type="term" value="C:fungal-type vacuole"/>
    <property type="evidence" value="ECO:0007669"/>
    <property type="project" value="EnsemblFungi"/>
</dbReference>
<feature type="transmembrane region" description="Helical" evidence="8">
    <location>
        <begin position="65"/>
        <end position="87"/>
    </location>
</feature>
<keyword evidence="5" id="KW-0029">Amino-acid transport</keyword>
<dbReference type="InterPro" id="IPR036259">
    <property type="entry name" value="MFS_trans_sf"/>
</dbReference>
<protein>
    <recommendedName>
        <fullName evidence="8">Protein BTN</fullName>
    </recommendedName>
</protein>
<dbReference type="GO" id="GO:0015819">
    <property type="term" value="P:lysine transport"/>
    <property type="evidence" value="ECO:0007669"/>
    <property type="project" value="EnsemblFungi"/>
</dbReference>
<evidence type="ECO:0000256" key="5">
    <source>
        <dbReference type="ARBA" id="ARBA00022970"/>
    </source>
</evidence>
<dbReference type="Pfam" id="PF02487">
    <property type="entry name" value="CLN3"/>
    <property type="match status" value="1"/>
</dbReference>
<dbReference type="InterPro" id="IPR018460">
    <property type="entry name" value="Battenin_disease_Cln3_subgr"/>
</dbReference>
<feature type="transmembrane region" description="Helical" evidence="8">
    <location>
        <begin position="179"/>
        <end position="203"/>
    </location>
</feature>
<feature type="transmembrane region" description="Helical" evidence="8">
    <location>
        <begin position="152"/>
        <end position="173"/>
    </location>
</feature>
<dbReference type="GO" id="GO:0005774">
    <property type="term" value="C:vacuolar membrane"/>
    <property type="evidence" value="ECO:0007669"/>
    <property type="project" value="UniProtKB-SubCell"/>
</dbReference>
<feature type="transmembrane region" description="Helical" evidence="8">
    <location>
        <begin position="344"/>
        <end position="364"/>
    </location>
</feature>
<dbReference type="EMBL" id="KB446535">
    <property type="protein sequence ID" value="EME49860.1"/>
    <property type="molecule type" value="Genomic_DNA"/>
</dbReference>
<dbReference type="OrthoDB" id="5965864at2759"/>
<dbReference type="GO" id="GO:1903826">
    <property type="term" value="P:L-arginine transmembrane transport"/>
    <property type="evidence" value="ECO:0007669"/>
    <property type="project" value="EnsemblFungi"/>
</dbReference>
<keyword evidence="8" id="KW-0926">Vacuole</keyword>
<evidence type="ECO:0000313" key="9">
    <source>
        <dbReference type="EMBL" id="EME49860.1"/>
    </source>
</evidence>
<dbReference type="HOGENOM" id="CLU_029663_1_2_1"/>
<feature type="transmembrane region" description="Helical" evidence="8">
    <location>
        <begin position="276"/>
        <end position="294"/>
    </location>
</feature>
<dbReference type="STRING" id="675120.N1Q4S5"/>
<dbReference type="GO" id="GO:0051453">
    <property type="term" value="P:regulation of intracellular pH"/>
    <property type="evidence" value="ECO:0007669"/>
    <property type="project" value="EnsemblFungi"/>
</dbReference>
<dbReference type="PRINTS" id="PR01315">
    <property type="entry name" value="BATTENIN"/>
</dbReference>
<keyword evidence="3" id="KW-0813">Transport</keyword>
<dbReference type="GO" id="GO:0012505">
    <property type="term" value="C:endomembrane system"/>
    <property type="evidence" value="ECO:0007669"/>
    <property type="project" value="UniProtKB-SubCell"/>
</dbReference>
<dbReference type="OMA" id="WLCNWQV"/>
<evidence type="ECO:0000256" key="3">
    <source>
        <dbReference type="ARBA" id="ARBA00022448"/>
    </source>
</evidence>
<comment type="subcellular location">
    <subcellularLocation>
        <location evidence="1">Endomembrane system</location>
        <topology evidence="1">Multi-pass membrane protein</topology>
    </subcellularLocation>
    <subcellularLocation>
        <location evidence="8">Vacuole membrane</location>
        <topology evidence="8">Multi-pass membrane protein</topology>
    </subcellularLocation>
</comment>
<dbReference type="Gene3D" id="1.20.1250.20">
    <property type="entry name" value="MFS general substrate transporter like domains"/>
    <property type="match status" value="1"/>
</dbReference>
<feature type="transmembrane region" description="Helical" evidence="8">
    <location>
        <begin position="123"/>
        <end position="140"/>
    </location>
</feature>
<keyword evidence="6 8" id="KW-1133">Transmembrane helix</keyword>
<evidence type="ECO:0000256" key="1">
    <source>
        <dbReference type="ARBA" id="ARBA00004127"/>
    </source>
</evidence>
<feature type="transmembrane region" description="Helical" evidence="8">
    <location>
        <begin position="94"/>
        <end position="111"/>
    </location>
</feature>
<feature type="transmembrane region" description="Helical" evidence="8">
    <location>
        <begin position="314"/>
        <end position="332"/>
    </location>
</feature>
<gene>
    <name evidence="9" type="ORF">DOTSEDRAFT_68601</name>
</gene>
<evidence type="ECO:0000256" key="8">
    <source>
        <dbReference type="RuleBase" id="RU361113"/>
    </source>
</evidence>
<name>N1Q4S5_DOTSN</name>
<evidence type="ECO:0000313" key="10">
    <source>
        <dbReference type="Proteomes" id="UP000016933"/>
    </source>
</evidence>
<dbReference type="PANTHER" id="PTHR10981:SF0">
    <property type="entry name" value="BATTENIN"/>
    <property type="match status" value="1"/>
</dbReference>
<evidence type="ECO:0000256" key="2">
    <source>
        <dbReference type="ARBA" id="ARBA00007467"/>
    </source>
</evidence>
<dbReference type="InterPro" id="IPR003492">
    <property type="entry name" value="Battenin_disease_Cln3"/>
</dbReference>
<keyword evidence="4 8" id="KW-0812">Transmembrane</keyword>
<reference evidence="10" key="1">
    <citation type="journal article" date="2012" name="PLoS Genet.">
        <title>The genomes of the fungal plant pathogens Cladosporium fulvum and Dothistroma septosporum reveal adaptation to different hosts and lifestyles but also signatures of common ancestry.</title>
        <authorList>
            <person name="de Wit P.J.G.M."/>
            <person name="van der Burgt A."/>
            <person name="Oekmen B."/>
            <person name="Stergiopoulos I."/>
            <person name="Abd-Elsalam K.A."/>
            <person name="Aerts A.L."/>
            <person name="Bahkali A.H."/>
            <person name="Beenen H.G."/>
            <person name="Chettri P."/>
            <person name="Cox M.P."/>
            <person name="Datema E."/>
            <person name="de Vries R.P."/>
            <person name="Dhillon B."/>
            <person name="Ganley A.R."/>
            <person name="Griffiths S.A."/>
            <person name="Guo Y."/>
            <person name="Hamelin R.C."/>
            <person name="Henrissat B."/>
            <person name="Kabir M.S."/>
            <person name="Jashni M.K."/>
            <person name="Kema G."/>
            <person name="Klaubauf S."/>
            <person name="Lapidus A."/>
            <person name="Levasseur A."/>
            <person name="Lindquist E."/>
            <person name="Mehrabi R."/>
            <person name="Ohm R.A."/>
            <person name="Owen T.J."/>
            <person name="Salamov A."/>
            <person name="Schwelm A."/>
            <person name="Schijlen E."/>
            <person name="Sun H."/>
            <person name="van den Burg H.A."/>
            <person name="van Ham R.C.H.J."/>
            <person name="Zhang S."/>
            <person name="Goodwin S.B."/>
            <person name="Grigoriev I.V."/>
            <person name="Collemare J."/>
            <person name="Bradshaw R.E."/>
        </authorList>
    </citation>
    <scope>NUCLEOTIDE SEQUENCE [LARGE SCALE GENOMIC DNA]</scope>
    <source>
        <strain evidence="10">NZE10 / CBS 128990</strain>
    </source>
</reference>
<accession>N1Q4S5</accession>
<sequence>MLPMPGAPSSSWRLFVGRLSHKFEKASLRVGLAFWLFGLINNIFYVVILTAALDLVGPSIPKATVLLACIVPGLATKIVTPYVIHLIPYSARTVLFALLSTCGMLAVALSPNTTDASSLSSKLAGIVVANVSSGAGEVNFLSLTHYYGDLSLAAWGSGTGAAGLLGAGAYTLATTTFGISVHATLLSSTVLSIVMLGSYFMLLPLTPLKGARRKAPEYDAVHAEEEDATTTEAPESAGLLARSGDRSVSPAYGQRHNWVARAWLDLKAKLLRAKSLVVPYMVPLFLVYLAEYTVNQGVAPTLLFPLDESPFKHYRAFYPTYGTIYQLGVFISRSSLPFIRIKSLYMPTLLQVLNLVALTGHALLPFIPTVWIVFAIILWEGLLGGLVYVSTFAAIREDVPEDEREFSLGAVTVSDSAGIFFAGLLGAGMETALCQWQVSHGREWCREL</sequence>
<keyword evidence="7 8" id="KW-0472">Membrane</keyword>
<proteinExistence type="inferred from homology"/>
<comment type="similarity">
    <text evidence="2 8">Belongs to the battenin family.</text>
</comment>
<dbReference type="eggNOG" id="KOG3880">
    <property type="taxonomic scope" value="Eukaryota"/>
</dbReference>
<reference evidence="9 10" key="2">
    <citation type="journal article" date="2012" name="PLoS Pathog.">
        <title>Diverse lifestyles and strategies of plant pathogenesis encoded in the genomes of eighteen Dothideomycetes fungi.</title>
        <authorList>
            <person name="Ohm R.A."/>
            <person name="Feau N."/>
            <person name="Henrissat B."/>
            <person name="Schoch C.L."/>
            <person name="Horwitz B.A."/>
            <person name="Barry K.W."/>
            <person name="Condon B.J."/>
            <person name="Copeland A.C."/>
            <person name="Dhillon B."/>
            <person name="Glaser F."/>
            <person name="Hesse C.N."/>
            <person name="Kosti I."/>
            <person name="LaButti K."/>
            <person name="Lindquist E.A."/>
            <person name="Lucas S."/>
            <person name="Salamov A.A."/>
            <person name="Bradshaw R.E."/>
            <person name="Ciuffetti L."/>
            <person name="Hamelin R.C."/>
            <person name="Kema G.H.J."/>
            <person name="Lawrence C."/>
            <person name="Scott J.A."/>
            <person name="Spatafora J.W."/>
            <person name="Turgeon B.G."/>
            <person name="de Wit P.J.G.M."/>
            <person name="Zhong S."/>
            <person name="Goodwin S.B."/>
            <person name="Grigoriev I.V."/>
        </authorList>
    </citation>
    <scope>NUCLEOTIDE SEQUENCE [LARGE SCALE GENOMIC DNA]</scope>
    <source>
        <strain evidence="10">NZE10 / CBS 128990</strain>
    </source>
</reference>
<evidence type="ECO:0000256" key="7">
    <source>
        <dbReference type="ARBA" id="ARBA00023136"/>
    </source>
</evidence>
<dbReference type="PIRSF" id="PIRSF015974">
    <property type="entry name" value="CLN3_BTN1"/>
    <property type="match status" value="1"/>
</dbReference>
<feature type="transmembrane region" description="Helical" evidence="8">
    <location>
        <begin position="370"/>
        <end position="395"/>
    </location>
</feature>
<dbReference type="PANTHER" id="PTHR10981">
    <property type="entry name" value="BATTENIN"/>
    <property type="match status" value="1"/>
</dbReference>
<dbReference type="AlphaFoldDB" id="N1Q4S5"/>
<dbReference type="Proteomes" id="UP000016933">
    <property type="component" value="Unassembled WGS sequence"/>
</dbReference>
<evidence type="ECO:0000256" key="4">
    <source>
        <dbReference type="ARBA" id="ARBA00022692"/>
    </source>
</evidence>